<comment type="similarity">
    <text evidence="1">Belongs to the AfsR/DnrI/RedD regulatory family.</text>
</comment>
<evidence type="ECO:0000256" key="3">
    <source>
        <dbReference type="PROSITE-ProRule" id="PRU01091"/>
    </source>
</evidence>
<dbReference type="InterPro" id="IPR005158">
    <property type="entry name" value="BTAD"/>
</dbReference>
<gene>
    <name evidence="5" type="ORF">EBO15_13210</name>
</gene>
<feature type="domain" description="OmpR/PhoB-type" evidence="4">
    <location>
        <begin position="1"/>
        <end position="90"/>
    </location>
</feature>
<keyword evidence="6" id="KW-1185">Reference proteome</keyword>
<dbReference type="PANTHER" id="PTHR47691:SF3">
    <property type="entry name" value="HTH-TYPE TRANSCRIPTIONAL REGULATOR RV0890C-RELATED"/>
    <property type="match status" value="1"/>
</dbReference>
<dbReference type="AlphaFoldDB" id="A0A3M2M5S5"/>
<dbReference type="SMART" id="SM01043">
    <property type="entry name" value="BTAD"/>
    <property type="match status" value="1"/>
</dbReference>
<sequence>MEFGVLGPVEARLGEESVAVGGPRVRALLAMLALSAGRVVTAEHLIDGLYGEDAPAGAVNALQSQVSRLRRGLRDASLVEGHPAGYRLNVPGAQVDASRFAELARDGRRALGGGEAARAAELLEEALGLWRGPALADVRDSPFAEGQAARLEEARVAAVEDLADAQVAAGMPGAAVERLRQVVETSPLRERARGLLMRALYGTGRQAEALEVYENARQVLAEELGADPSGELADLHVAILRGDLEKPAPSTAPRDAPVAAKVELPAPVRTIPSQLTSFVGRDDELRRIGEMLASGRLVTLLGPGGAGKTRLAVEAATRQEGEVCFVELATSGMDKEVAPALVGALGMRRDDQVSDPVERLVAGLAARRVLLVLDNCEQVVEEVARLAHLLLTSCPELRVLTTSREALGVTGEVLCPIPPLPLPPEDAHAHEATDFAAVRLFMERAEAVRPGFVVDEENAGDVRRICAALDGLPLAIELAAARLRALPVAEVAARLDDRFRLLSRGNRAAAPRHQTLRAVVGWSWDLLDDDERTLARRLSVFSGGWTRETAEAVCDVPDAEWLLEGLAEKSLVRTSDGVRFQMLETIRAFCVERLDEAGETSGIRASHLRYFLDLAKRADTELRGHDQLEWLARLSDEHGNLHAALRQAVRDDRQCAMHLTAALSWYWWLRGRVDAAPLIEELLDQIGSDVPSDLDEEYVLCVANAVTAGASGPRTAVWLERATTLVNSIRHRLRWPSLMVLWALTAGPDPDALPPYADWVGDEPWTLALVKMSDGYMLQFRGELVAAEAACAAAVDGFRALGDRWGVANSLDPQAFIADRLGDRERALGLLNEALTMTRDLGALEDTSDLLSRRGEVHLHSGDLAAAHADLESARELSQRAGTPDKTAAAFHGLGQVARLSGDLAEARRLFETALNGFVSERFIAIATKAAAKSGLGWIAESECDLVRARELHREALSLSFDHPIFMHRAGAALGLAGVALAEGDAEGAALLVGTSTSLAGVRAAGDPDLIRIEAGVRAAIGDEAFERLYQRGAALSPEDARTTALAD</sequence>
<dbReference type="PANTHER" id="PTHR47691">
    <property type="entry name" value="REGULATOR-RELATED"/>
    <property type="match status" value="1"/>
</dbReference>
<dbReference type="Gene3D" id="3.40.50.300">
    <property type="entry name" value="P-loop containing nucleotide triphosphate hydrolases"/>
    <property type="match status" value="1"/>
</dbReference>
<dbReference type="SMART" id="SM00862">
    <property type="entry name" value="Trans_reg_C"/>
    <property type="match status" value="1"/>
</dbReference>
<dbReference type="InterPro" id="IPR036388">
    <property type="entry name" value="WH-like_DNA-bd_sf"/>
</dbReference>
<dbReference type="GO" id="GO:0006355">
    <property type="term" value="P:regulation of DNA-templated transcription"/>
    <property type="evidence" value="ECO:0007669"/>
    <property type="project" value="InterPro"/>
</dbReference>
<dbReference type="Proteomes" id="UP000282674">
    <property type="component" value="Unassembled WGS sequence"/>
</dbReference>
<dbReference type="SUPFAM" id="SSF46894">
    <property type="entry name" value="C-terminal effector domain of the bipartite response regulators"/>
    <property type="match status" value="1"/>
</dbReference>
<dbReference type="Pfam" id="PF03704">
    <property type="entry name" value="BTAD"/>
    <property type="match status" value="1"/>
</dbReference>
<dbReference type="PROSITE" id="PS51755">
    <property type="entry name" value="OMPR_PHOB"/>
    <property type="match status" value="1"/>
</dbReference>
<dbReference type="InterPro" id="IPR001867">
    <property type="entry name" value="OmpR/PhoB-type_DNA-bd"/>
</dbReference>
<name>A0A3M2M5S5_9ACTN</name>
<dbReference type="GO" id="GO:0003677">
    <property type="term" value="F:DNA binding"/>
    <property type="evidence" value="ECO:0007669"/>
    <property type="project" value="UniProtKB-UniRule"/>
</dbReference>
<evidence type="ECO:0000313" key="5">
    <source>
        <dbReference type="EMBL" id="RMI44350.1"/>
    </source>
</evidence>
<evidence type="ECO:0000256" key="1">
    <source>
        <dbReference type="ARBA" id="ARBA00005820"/>
    </source>
</evidence>
<dbReference type="InterPro" id="IPR016032">
    <property type="entry name" value="Sig_transdc_resp-reg_C-effctor"/>
</dbReference>
<dbReference type="Pfam" id="PF25872">
    <property type="entry name" value="HTH_77"/>
    <property type="match status" value="1"/>
</dbReference>
<dbReference type="PRINTS" id="PR00364">
    <property type="entry name" value="DISEASERSIST"/>
</dbReference>
<feature type="DNA-binding region" description="OmpR/PhoB-type" evidence="3">
    <location>
        <begin position="1"/>
        <end position="90"/>
    </location>
</feature>
<dbReference type="CDD" id="cd15831">
    <property type="entry name" value="BTAD"/>
    <property type="match status" value="1"/>
</dbReference>
<dbReference type="InterPro" id="IPR011990">
    <property type="entry name" value="TPR-like_helical_dom_sf"/>
</dbReference>
<reference evidence="5 6" key="1">
    <citation type="submission" date="2018-10" db="EMBL/GenBank/DDBJ databases">
        <title>Isolation from soil.</title>
        <authorList>
            <person name="Hu J."/>
        </authorList>
    </citation>
    <scope>NUCLEOTIDE SEQUENCE [LARGE SCALE GENOMIC DNA]</scope>
    <source>
        <strain evidence="5 6">NEAU-Ht49</strain>
    </source>
</reference>
<dbReference type="SUPFAM" id="SSF52540">
    <property type="entry name" value="P-loop containing nucleoside triphosphate hydrolases"/>
    <property type="match status" value="1"/>
</dbReference>
<dbReference type="GO" id="GO:0000160">
    <property type="term" value="P:phosphorelay signal transduction system"/>
    <property type="evidence" value="ECO:0007669"/>
    <property type="project" value="InterPro"/>
</dbReference>
<protein>
    <submittedName>
        <fullName evidence="5">AfsR/SARP family transcriptional regulator</fullName>
    </submittedName>
</protein>
<dbReference type="RefSeq" id="WP_122194659.1">
    <property type="nucleotide sequence ID" value="NZ_JBHSKC010000004.1"/>
</dbReference>
<dbReference type="EMBL" id="RFFG01000019">
    <property type="protein sequence ID" value="RMI44350.1"/>
    <property type="molecule type" value="Genomic_DNA"/>
</dbReference>
<comment type="caution">
    <text evidence="5">The sequence shown here is derived from an EMBL/GenBank/DDBJ whole genome shotgun (WGS) entry which is preliminary data.</text>
</comment>
<dbReference type="Gene3D" id="1.10.10.10">
    <property type="entry name" value="Winged helix-like DNA-binding domain superfamily/Winged helix DNA-binding domain"/>
    <property type="match status" value="1"/>
</dbReference>
<dbReference type="OrthoDB" id="3194665at2"/>
<dbReference type="SUPFAM" id="SSF48452">
    <property type="entry name" value="TPR-like"/>
    <property type="match status" value="2"/>
</dbReference>
<dbReference type="InterPro" id="IPR058852">
    <property type="entry name" value="HTH_77"/>
</dbReference>
<dbReference type="Pfam" id="PF13424">
    <property type="entry name" value="TPR_12"/>
    <property type="match status" value="1"/>
</dbReference>
<accession>A0A3M2M5S5</accession>
<keyword evidence="2 3" id="KW-0238">DNA-binding</keyword>
<dbReference type="Gene3D" id="1.25.40.10">
    <property type="entry name" value="Tetratricopeptide repeat domain"/>
    <property type="match status" value="2"/>
</dbReference>
<evidence type="ECO:0000259" key="4">
    <source>
        <dbReference type="PROSITE" id="PS51755"/>
    </source>
</evidence>
<dbReference type="Pfam" id="PF00486">
    <property type="entry name" value="Trans_reg_C"/>
    <property type="match status" value="1"/>
</dbReference>
<organism evidence="5 6">
    <name type="scientific">Actinomadura harenae</name>
    <dbReference type="NCBI Taxonomy" id="2483351"/>
    <lineage>
        <taxon>Bacteria</taxon>
        <taxon>Bacillati</taxon>
        <taxon>Actinomycetota</taxon>
        <taxon>Actinomycetes</taxon>
        <taxon>Streptosporangiales</taxon>
        <taxon>Thermomonosporaceae</taxon>
        <taxon>Actinomadura</taxon>
    </lineage>
</organism>
<evidence type="ECO:0000256" key="2">
    <source>
        <dbReference type="ARBA" id="ARBA00023125"/>
    </source>
</evidence>
<evidence type="ECO:0000313" key="6">
    <source>
        <dbReference type="Proteomes" id="UP000282674"/>
    </source>
</evidence>
<proteinExistence type="inferred from homology"/>
<dbReference type="InterPro" id="IPR027417">
    <property type="entry name" value="P-loop_NTPase"/>
</dbReference>